<evidence type="ECO:0000256" key="1">
    <source>
        <dbReference type="ARBA" id="ARBA00008645"/>
    </source>
</evidence>
<dbReference type="Gene3D" id="3.40.50.1820">
    <property type="entry name" value="alpha/beta hydrolase"/>
    <property type="match status" value="1"/>
</dbReference>
<keyword evidence="3" id="KW-0732">Signal</keyword>
<dbReference type="Proteomes" id="UP001183585">
    <property type="component" value="Unassembled WGS sequence"/>
</dbReference>
<dbReference type="Pfam" id="PF12740">
    <property type="entry name" value="PETase"/>
    <property type="match status" value="1"/>
</dbReference>
<dbReference type="InterPro" id="IPR041127">
    <property type="entry name" value="PET_hydrolase/cutinase-like"/>
</dbReference>
<protein>
    <submittedName>
        <fullName evidence="5">Dienelactone hydrolase</fullName>
    </submittedName>
</protein>
<dbReference type="GO" id="GO:0016787">
    <property type="term" value="F:hydrolase activity"/>
    <property type="evidence" value="ECO:0007669"/>
    <property type="project" value="UniProtKB-KW"/>
</dbReference>
<evidence type="ECO:0000313" key="5">
    <source>
        <dbReference type="EMBL" id="MDR7383627.1"/>
    </source>
</evidence>
<gene>
    <name evidence="5" type="ORF">J2S48_003142</name>
</gene>
<keyword evidence="2 5" id="KW-0378">Hydrolase</keyword>
<comment type="caution">
    <text evidence="5">The sequence shown here is derived from an EMBL/GenBank/DDBJ whole genome shotgun (WGS) entry which is preliminary data.</text>
</comment>
<sequence>MQSFSRAVRAALAATALVAGTLVAVPAAAADDGYQRGPDPTVESITAPRGTFEIRAAVVTRAAAEGYGGGTVYYPTDTSEGTFGAVAISPGYRSSQAAIAWLGPRLASQGFVVLTIDTLRPADSPTRRGAQLLAALEQLQESTLADRIDPDRLAVMGHSMGGGGSLEAAKDDPALRAVIPMTPWSPDRTFPEVTAPTLVIGAEDDAVARVRSYAEPIYESLPADGDKAYLELRDASHSAPSSPSTTIARYSLSWLKRYVDDDERYTQFLCPAPVGDPELSEVRSTCD</sequence>
<dbReference type="EMBL" id="JAVDYE010000001">
    <property type="protein sequence ID" value="MDR7383627.1"/>
    <property type="molecule type" value="Genomic_DNA"/>
</dbReference>
<comment type="similarity">
    <text evidence="1">Belongs to the AB hydrolase superfamily.</text>
</comment>
<organism evidence="5 6">
    <name type="scientific">Promicromonospora iranensis</name>
    <dbReference type="NCBI Taxonomy" id="1105144"/>
    <lineage>
        <taxon>Bacteria</taxon>
        <taxon>Bacillati</taxon>
        <taxon>Actinomycetota</taxon>
        <taxon>Actinomycetes</taxon>
        <taxon>Micrococcales</taxon>
        <taxon>Promicromonosporaceae</taxon>
        <taxon>Promicromonospora</taxon>
    </lineage>
</organism>
<reference evidence="5 6" key="1">
    <citation type="submission" date="2023-07" db="EMBL/GenBank/DDBJ databases">
        <title>Sequencing the genomes of 1000 actinobacteria strains.</title>
        <authorList>
            <person name="Klenk H.-P."/>
        </authorList>
    </citation>
    <scope>NUCLEOTIDE SEQUENCE [LARGE SCALE GENOMIC DNA]</scope>
    <source>
        <strain evidence="5 6">DSM 45554</strain>
    </source>
</reference>
<evidence type="ECO:0000259" key="4">
    <source>
        <dbReference type="Pfam" id="PF12740"/>
    </source>
</evidence>
<dbReference type="SUPFAM" id="SSF53474">
    <property type="entry name" value="alpha/beta-Hydrolases"/>
    <property type="match status" value="1"/>
</dbReference>
<feature type="chain" id="PRO_5045646250" evidence="3">
    <location>
        <begin position="30"/>
        <end position="287"/>
    </location>
</feature>
<dbReference type="PANTHER" id="PTHR22946:SF9">
    <property type="entry name" value="POLYKETIDE TRANSFERASE AF380"/>
    <property type="match status" value="1"/>
</dbReference>
<feature type="signal peptide" evidence="3">
    <location>
        <begin position="1"/>
        <end position="29"/>
    </location>
</feature>
<dbReference type="RefSeq" id="WP_274994817.1">
    <property type="nucleotide sequence ID" value="NZ_JAJQQP010000008.1"/>
</dbReference>
<feature type="domain" description="PET hydrolase/cutinase-like" evidence="4">
    <location>
        <begin position="29"/>
        <end position="286"/>
    </location>
</feature>
<keyword evidence="6" id="KW-1185">Reference proteome</keyword>
<name>A0ABU2CR42_9MICO</name>
<evidence type="ECO:0000256" key="2">
    <source>
        <dbReference type="ARBA" id="ARBA00022801"/>
    </source>
</evidence>
<dbReference type="InterPro" id="IPR050261">
    <property type="entry name" value="FrsA_esterase"/>
</dbReference>
<evidence type="ECO:0000256" key="3">
    <source>
        <dbReference type="SAM" id="SignalP"/>
    </source>
</evidence>
<dbReference type="PANTHER" id="PTHR22946">
    <property type="entry name" value="DIENELACTONE HYDROLASE DOMAIN-CONTAINING PROTEIN-RELATED"/>
    <property type="match status" value="1"/>
</dbReference>
<evidence type="ECO:0000313" key="6">
    <source>
        <dbReference type="Proteomes" id="UP001183585"/>
    </source>
</evidence>
<accession>A0ABU2CR42</accession>
<proteinExistence type="inferred from homology"/>
<dbReference type="InterPro" id="IPR029058">
    <property type="entry name" value="AB_hydrolase_fold"/>
</dbReference>